<name>A0A5E4R4J5_9NEOP</name>
<dbReference type="GO" id="GO:0005737">
    <property type="term" value="C:cytoplasm"/>
    <property type="evidence" value="ECO:0007669"/>
    <property type="project" value="TreeGrafter"/>
</dbReference>
<comment type="cofactor">
    <cofactor evidence="1">
        <name>Fe(2+)</name>
        <dbReference type="ChEBI" id="CHEBI:29033"/>
    </cofactor>
</comment>
<dbReference type="Pfam" id="PF02373">
    <property type="entry name" value="JmjC"/>
    <property type="match status" value="1"/>
</dbReference>
<evidence type="ECO:0000256" key="2">
    <source>
        <dbReference type="ARBA" id="ARBA00004123"/>
    </source>
</evidence>
<dbReference type="SMART" id="SM00558">
    <property type="entry name" value="JmjC"/>
    <property type="match status" value="1"/>
</dbReference>
<gene>
    <name evidence="14" type="ORF">LSINAPIS_LOCUS14060</name>
</gene>
<evidence type="ECO:0000256" key="8">
    <source>
        <dbReference type="ARBA" id="ARBA00023015"/>
    </source>
</evidence>
<proteinExistence type="inferred from homology"/>
<keyword evidence="15" id="KW-1185">Reference proteome</keyword>
<keyword evidence="4" id="KW-0156">Chromatin regulator</keyword>
<keyword evidence="7" id="KW-0408">Iron</keyword>
<organism evidence="14 15">
    <name type="scientific">Leptidea sinapis</name>
    <dbReference type="NCBI Taxonomy" id="189913"/>
    <lineage>
        <taxon>Eukaryota</taxon>
        <taxon>Metazoa</taxon>
        <taxon>Ecdysozoa</taxon>
        <taxon>Arthropoda</taxon>
        <taxon>Hexapoda</taxon>
        <taxon>Insecta</taxon>
        <taxon>Pterygota</taxon>
        <taxon>Neoptera</taxon>
        <taxon>Endopterygota</taxon>
        <taxon>Lepidoptera</taxon>
        <taxon>Glossata</taxon>
        <taxon>Ditrysia</taxon>
        <taxon>Papilionoidea</taxon>
        <taxon>Pieridae</taxon>
        <taxon>Dismorphiinae</taxon>
        <taxon>Leptidea</taxon>
    </lineage>
</organism>
<keyword evidence="9" id="KW-0804">Transcription</keyword>
<evidence type="ECO:0000256" key="4">
    <source>
        <dbReference type="ARBA" id="ARBA00022853"/>
    </source>
</evidence>
<comment type="similarity">
    <text evidence="11">Belongs to the JMJD6 family.</text>
</comment>
<evidence type="ECO:0000259" key="13">
    <source>
        <dbReference type="PROSITE" id="PS51184"/>
    </source>
</evidence>
<reference evidence="14 15" key="1">
    <citation type="submission" date="2017-07" db="EMBL/GenBank/DDBJ databases">
        <authorList>
            <person name="Talla V."/>
            <person name="Backstrom N."/>
        </authorList>
    </citation>
    <scope>NUCLEOTIDE SEQUENCE [LARGE SCALE GENOMIC DNA]</scope>
</reference>
<feature type="region of interest" description="Disordered" evidence="12">
    <location>
        <begin position="340"/>
        <end position="386"/>
    </location>
</feature>
<evidence type="ECO:0000256" key="3">
    <source>
        <dbReference type="ARBA" id="ARBA00022723"/>
    </source>
</evidence>
<evidence type="ECO:0000313" key="14">
    <source>
        <dbReference type="EMBL" id="VVD04269.1"/>
    </source>
</evidence>
<dbReference type="Gene3D" id="2.60.120.650">
    <property type="entry name" value="Cupin"/>
    <property type="match status" value="1"/>
</dbReference>
<sequence length="386" mass="45084">MESEYKLSHKAKKRIKDVKRKARPELTDKHHWTAFKYATNFEEFLKCNDNVDRIDVNEVNQEEFIDKYEKIYKPVVITKVQTNWRANHKWTLERLVKKYRNQKFKCGEDNEGYSVKMKMKYYIEYMKTTPDDSPLYIFDSSFGEHPRRKKLLDDYEVPLYFRDDLFKYCGEERRPPYRWFVMGPQRSGTGIHIDPLGTSAWNALVFGHKRWCLFPTQTPRELIKVTGAMGGKQRDEAITWYKLIYPKTQLDSWPSEYKPVEILQKPGETVFVPGGWWHVVLNLDDTVAVTQNFCSKTNFPVVWHKTVRGRPKLSKKWLKVLECKEPELYKIASGMDINQSTGVASDSSSNSSSSSSDSDSSSSSSSEDDSGQESITASKKKRRRKI</sequence>
<evidence type="ECO:0000256" key="12">
    <source>
        <dbReference type="SAM" id="MobiDB-lite"/>
    </source>
</evidence>
<dbReference type="GO" id="GO:0005634">
    <property type="term" value="C:nucleus"/>
    <property type="evidence" value="ECO:0007669"/>
    <property type="project" value="UniProtKB-SubCell"/>
</dbReference>
<dbReference type="InterPro" id="IPR050910">
    <property type="entry name" value="JMJD6_ArgDemeth/LysHydrox"/>
</dbReference>
<dbReference type="PANTHER" id="PTHR12480:SF32">
    <property type="entry name" value="BIFUNCTIONAL ARGININE DEMETHYLASE AND LYSYL-HYDROXYLASE JMJD6"/>
    <property type="match status" value="1"/>
</dbReference>
<keyword evidence="10" id="KW-0539">Nucleus</keyword>
<dbReference type="GO" id="GO:0046872">
    <property type="term" value="F:metal ion binding"/>
    <property type="evidence" value="ECO:0007669"/>
    <property type="project" value="UniProtKB-KW"/>
</dbReference>
<dbReference type="AlphaFoldDB" id="A0A5E4R4J5"/>
<accession>A0A5E4R4J5</accession>
<protein>
    <recommendedName>
        <fullName evidence="13">JmjC domain-containing protein</fullName>
    </recommendedName>
</protein>
<evidence type="ECO:0000256" key="1">
    <source>
        <dbReference type="ARBA" id="ARBA00001954"/>
    </source>
</evidence>
<dbReference type="SUPFAM" id="SSF51197">
    <property type="entry name" value="Clavaminate synthase-like"/>
    <property type="match status" value="1"/>
</dbReference>
<evidence type="ECO:0000313" key="15">
    <source>
        <dbReference type="Proteomes" id="UP000324832"/>
    </source>
</evidence>
<keyword evidence="5" id="KW-0223">Dioxygenase</keyword>
<dbReference type="OrthoDB" id="424465at2759"/>
<dbReference type="GO" id="GO:0106140">
    <property type="term" value="F:P-TEFb complex binding"/>
    <property type="evidence" value="ECO:0007669"/>
    <property type="project" value="TreeGrafter"/>
</dbReference>
<evidence type="ECO:0000256" key="6">
    <source>
        <dbReference type="ARBA" id="ARBA00023002"/>
    </source>
</evidence>
<feature type="compositionally biased region" description="Low complexity" evidence="12">
    <location>
        <begin position="345"/>
        <end position="365"/>
    </location>
</feature>
<evidence type="ECO:0000256" key="7">
    <source>
        <dbReference type="ARBA" id="ARBA00023004"/>
    </source>
</evidence>
<feature type="domain" description="JmjC" evidence="13">
    <location>
        <begin position="146"/>
        <end position="310"/>
    </location>
</feature>
<dbReference type="FunFam" id="2.60.120.650:FF:000010">
    <property type="entry name" value="bifunctional arginine demethylase and lysyl-hydroxylase JMJD6 isoform X2"/>
    <property type="match status" value="1"/>
</dbReference>
<keyword evidence="6" id="KW-0560">Oxidoreductase</keyword>
<dbReference type="EMBL" id="FZQP02006849">
    <property type="protein sequence ID" value="VVD04269.1"/>
    <property type="molecule type" value="Genomic_DNA"/>
</dbReference>
<keyword evidence="3" id="KW-0479">Metal-binding</keyword>
<dbReference type="PROSITE" id="PS51184">
    <property type="entry name" value="JMJC"/>
    <property type="match status" value="1"/>
</dbReference>
<evidence type="ECO:0000256" key="11">
    <source>
        <dbReference type="ARBA" id="ARBA00038068"/>
    </source>
</evidence>
<dbReference type="GO" id="GO:0033749">
    <property type="term" value="F:histone H4R3 demethylase activity"/>
    <property type="evidence" value="ECO:0007669"/>
    <property type="project" value="TreeGrafter"/>
</dbReference>
<dbReference type="Proteomes" id="UP000324832">
    <property type="component" value="Unassembled WGS sequence"/>
</dbReference>
<dbReference type="InterPro" id="IPR003347">
    <property type="entry name" value="JmjC_dom"/>
</dbReference>
<evidence type="ECO:0000256" key="10">
    <source>
        <dbReference type="ARBA" id="ARBA00023242"/>
    </source>
</evidence>
<dbReference type="Gene3D" id="1.20.1280.270">
    <property type="match status" value="1"/>
</dbReference>
<keyword evidence="8" id="KW-0805">Transcription regulation</keyword>
<comment type="subcellular location">
    <subcellularLocation>
        <location evidence="2">Nucleus</location>
    </subcellularLocation>
</comment>
<dbReference type="GO" id="GO:0006909">
    <property type="term" value="P:phagocytosis"/>
    <property type="evidence" value="ECO:0007669"/>
    <property type="project" value="TreeGrafter"/>
</dbReference>
<evidence type="ECO:0000256" key="5">
    <source>
        <dbReference type="ARBA" id="ARBA00022964"/>
    </source>
</evidence>
<evidence type="ECO:0000256" key="9">
    <source>
        <dbReference type="ARBA" id="ARBA00023163"/>
    </source>
</evidence>
<dbReference type="PANTHER" id="PTHR12480">
    <property type="entry name" value="ARGININE DEMETHYLASE AND LYSYL-HYDROXYLASE JMJD"/>
    <property type="match status" value="1"/>
</dbReference>